<dbReference type="Gene3D" id="3.40.50.300">
    <property type="entry name" value="P-loop containing nucleotide triphosphate hydrolases"/>
    <property type="match status" value="1"/>
</dbReference>
<keyword evidence="9" id="KW-1185">Reference proteome</keyword>
<evidence type="ECO:0000313" key="8">
    <source>
        <dbReference type="EMBL" id="CAK9141845.1"/>
    </source>
</evidence>
<dbReference type="EC" id="3.6.4.13" evidence="1"/>
<reference evidence="8 9" key="1">
    <citation type="submission" date="2024-02" db="EMBL/GenBank/DDBJ databases">
        <authorList>
            <person name="Vignale AGUSTIN F."/>
            <person name="Sosa J E."/>
            <person name="Modenutti C."/>
        </authorList>
    </citation>
    <scope>NUCLEOTIDE SEQUENCE [LARGE SCALE GENOMIC DNA]</scope>
</reference>
<dbReference type="InterPro" id="IPR027417">
    <property type="entry name" value="P-loop_NTPase"/>
</dbReference>
<dbReference type="PANTHER" id="PTHR47963">
    <property type="entry name" value="DEAD-BOX ATP-DEPENDENT RNA HELICASE 47, MITOCHONDRIAL"/>
    <property type="match status" value="1"/>
</dbReference>
<evidence type="ECO:0000256" key="6">
    <source>
        <dbReference type="ARBA" id="ARBA00047984"/>
    </source>
</evidence>
<sequence length="171" mass="18856">MEKRMGPTNGVGFEEGARRYLSIGSFPEELTASSKTLVLRKRLQHRVDILRRCVHALDAKSLIAFMNCTKQLKDAVFKLDARGIKAAELHGDLGKLARPTISKKFKNGQVRVLVTNELSAKSLDGKGTVVTICEELKVFVVKQLEAPIQSCEFTDGILVTEEKKTSDAQGP</sequence>
<accession>A0ABC8RA37</accession>
<evidence type="ECO:0000313" key="9">
    <source>
        <dbReference type="Proteomes" id="UP001642360"/>
    </source>
</evidence>
<dbReference type="Pfam" id="PF00271">
    <property type="entry name" value="Helicase_C"/>
    <property type="match status" value="1"/>
</dbReference>
<keyword evidence="5" id="KW-0067">ATP-binding</keyword>
<dbReference type="AlphaFoldDB" id="A0ABC8RA37"/>
<dbReference type="PANTHER" id="PTHR47963:SF3">
    <property type="entry name" value="DEAD-BOX ATP-DEPENDENT RNA HELICASE 47, MITOCHONDRIAL"/>
    <property type="match status" value="1"/>
</dbReference>
<comment type="catalytic activity">
    <reaction evidence="6">
        <text>ATP + H2O = ADP + phosphate + H(+)</text>
        <dbReference type="Rhea" id="RHEA:13065"/>
        <dbReference type="ChEBI" id="CHEBI:15377"/>
        <dbReference type="ChEBI" id="CHEBI:15378"/>
        <dbReference type="ChEBI" id="CHEBI:30616"/>
        <dbReference type="ChEBI" id="CHEBI:43474"/>
        <dbReference type="ChEBI" id="CHEBI:456216"/>
        <dbReference type="EC" id="3.6.4.13"/>
    </reaction>
</comment>
<dbReference type="GO" id="GO:0005524">
    <property type="term" value="F:ATP binding"/>
    <property type="evidence" value="ECO:0007669"/>
    <property type="project" value="UniProtKB-KW"/>
</dbReference>
<evidence type="ECO:0000256" key="2">
    <source>
        <dbReference type="ARBA" id="ARBA00022741"/>
    </source>
</evidence>
<evidence type="ECO:0000259" key="7">
    <source>
        <dbReference type="Pfam" id="PF00271"/>
    </source>
</evidence>
<dbReference type="InterPro" id="IPR050547">
    <property type="entry name" value="DEAD_box_RNA_helicases"/>
</dbReference>
<organism evidence="8 9">
    <name type="scientific">Ilex paraguariensis</name>
    <name type="common">yerba mate</name>
    <dbReference type="NCBI Taxonomy" id="185542"/>
    <lineage>
        <taxon>Eukaryota</taxon>
        <taxon>Viridiplantae</taxon>
        <taxon>Streptophyta</taxon>
        <taxon>Embryophyta</taxon>
        <taxon>Tracheophyta</taxon>
        <taxon>Spermatophyta</taxon>
        <taxon>Magnoliopsida</taxon>
        <taxon>eudicotyledons</taxon>
        <taxon>Gunneridae</taxon>
        <taxon>Pentapetalae</taxon>
        <taxon>asterids</taxon>
        <taxon>campanulids</taxon>
        <taxon>Aquifoliales</taxon>
        <taxon>Aquifoliaceae</taxon>
        <taxon>Ilex</taxon>
    </lineage>
</organism>
<comment type="caution">
    <text evidence="8">The sequence shown here is derived from an EMBL/GenBank/DDBJ whole genome shotgun (WGS) entry which is preliminary data.</text>
</comment>
<gene>
    <name evidence="8" type="ORF">ILEXP_LOCUS9475</name>
</gene>
<evidence type="ECO:0000256" key="5">
    <source>
        <dbReference type="ARBA" id="ARBA00022840"/>
    </source>
</evidence>
<dbReference type="SUPFAM" id="SSF52540">
    <property type="entry name" value="P-loop containing nucleoside triphosphate hydrolases"/>
    <property type="match status" value="1"/>
</dbReference>
<keyword evidence="4" id="KW-0347">Helicase</keyword>
<protein>
    <recommendedName>
        <fullName evidence="1">RNA helicase</fullName>
        <ecNumber evidence="1">3.6.4.13</ecNumber>
    </recommendedName>
</protein>
<feature type="domain" description="Helicase C-terminal" evidence="7">
    <location>
        <begin position="47"/>
        <end position="134"/>
    </location>
</feature>
<evidence type="ECO:0000256" key="3">
    <source>
        <dbReference type="ARBA" id="ARBA00022801"/>
    </source>
</evidence>
<dbReference type="GO" id="GO:0003724">
    <property type="term" value="F:RNA helicase activity"/>
    <property type="evidence" value="ECO:0007669"/>
    <property type="project" value="UniProtKB-EC"/>
</dbReference>
<dbReference type="Proteomes" id="UP001642360">
    <property type="component" value="Unassembled WGS sequence"/>
</dbReference>
<dbReference type="GO" id="GO:0016787">
    <property type="term" value="F:hydrolase activity"/>
    <property type="evidence" value="ECO:0007669"/>
    <property type="project" value="UniProtKB-KW"/>
</dbReference>
<proteinExistence type="predicted"/>
<name>A0ABC8RA37_9AQUA</name>
<dbReference type="EMBL" id="CAUOFW020001181">
    <property type="protein sequence ID" value="CAK9141845.1"/>
    <property type="molecule type" value="Genomic_DNA"/>
</dbReference>
<evidence type="ECO:0000256" key="1">
    <source>
        <dbReference type="ARBA" id="ARBA00012552"/>
    </source>
</evidence>
<keyword evidence="3" id="KW-0378">Hydrolase</keyword>
<evidence type="ECO:0000256" key="4">
    <source>
        <dbReference type="ARBA" id="ARBA00022806"/>
    </source>
</evidence>
<keyword evidence="2" id="KW-0547">Nucleotide-binding</keyword>
<dbReference type="InterPro" id="IPR001650">
    <property type="entry name" value="Helicase_C-like"/>
</dbReference>